<dbReference type="HOGENOM" id="CLU_3308609_0_0_9"/>
<evidence type="ECO:0000313" key="1">
    <source>
        <dbReference type="EMBL" id="EHQ87255.1"/>
    </source>
</evidence>
<organism evidence="1 2">
    <name type="scientific">Desulfosporosinus youngiae DSM 17734</name>
    <dbReference type="NCBI Taxonomy" id="768710"/>
    <lineage>
        <taxon>Bacteria</taxon>
        <taxon>Bacillati</taxon>
        <taxon>Bacillota</taxon>
        <taxon>Clostridia</taxon>
        <taxon>Eubacteriales</taxon>
        <taxon>Desulfitobacteriaceae</taxon>
        <taxon>Desulfosporosinus</taxon>
    </lineage>
</organism>
<dbReference type="EMBL" id="CM001441">
    <property type="protein sequence ID" value="EHQ87255.1"/>
    <property type="molecule type" value="Genomic_DNA"/>
</dbReference>
<gene>
    <name evidence="1" type="ORF">DesyoDRAFT_0021</name>
</gene>
<dbReference type="STRING" id="768710.DesyoDRAFT_0021"/>
<dbReference type="Proteomes" id="UP000005104">
    <property type="component" value="Chromosome"/>
</dbReference>
<protein>
    <submittedName>
        <fullName evidence="1">Uncharacterized protein</fullName>
    </submittedName>
</protein>
<dbReference type="AlphaFoldDB" id="H5Y135"/>
<proteinExistence type="predicted"/>
<keyword evidence="2" id="KW-1185">Reference proteome</keyword>
<accession>H5Y135</accession>
<reference evidence="1 2" key="1">
    <citation type="submission" date="2011-11" db="EMBL/GenBank/DDBJ databases">
        <title>The Noncontiguous Finished genome of Desulfosporosinus youngiae DSM 17734.</title>
        <authorList>
            <consortium name="US DOE Joint Genome Institute (JGI-PGF)"/>
            <person name="Lucas S."/>
            <person name="Han J."/>
            <person name="Lapidus A."/>
            <person name="Cheng J.-F."/>
            <person name="Goodwin L."/>
            <person name="Pitluck S."/>
            <person name="Peters L."/>
            <person name="Ovchinnikova G."/>
            <person name="Lu M."/>
            <person name="Land M.L."/>
            <person name="Hauser L."/>
            <person name="Pester M."/>
            <person name="Spring S."/>
            <person name="Ollivier B."/>
            <person name="Rattei T."/>
            <person name="Klenk H.-P."/>
            <person name="Wagner M."/>
            <person name="Loy A."/>
            <person name="Woyke T.J."/>
        </authorList>
    </citation>
    <scope>NUCLEOTIDE SEQUENCE [LARGE SCALE GENOMIC DNA]</scope>
    <source>
        <strain evidence="1 2">DSM 17734</strain>
    </source>
</reference>
<sequence>MGPGAGISITINRICYSQKISKERINRYGLCEIARLSFL</sequence>
<name>H5Y135_9FIRM</name>
<evidence type="ECO:0000313" key="2">
    <source>
        <dbReference type="Proteomes" id="UP000005104"/>
    </source>
</evidence>